<feature type="transmembrane region" description="Helical" evidence="7">
    <location>
        <begin position="70"/>
        <end position="89"/>
    </location>
</feature>
<dbReference type="GO" id="GO:0051301">
    <property type="term" value="P:cell division"/>
    <property type="evidence" value="ECO:0007669"/>
    <property type="project" value="UniProtKB-UniRule"/>
</dbReference>
<dbReference type="RefSeq" id="WP_090590094.1">
    <property type="nucleotide sequence ID" value="NZ_LT629688.1"/>
</dbReference>
<gene>
    <name evidence="7" type="primary">crgA</name>
    <name evidence="9" type="ORF">SAMN04489747_0382</name>
</gene>
<dbReference type="InterPro" id="IPR009619">
    <property type="entry name" value="CrgA"/>
</dbReference>
<evidence type="ECO:0000256" key="8">
    <source>
        <dbReference type="SAM" id="MobiDB-lite"/>
    </source>
</evidence>
<accession>A0A1G6SNX5</accession>
<name>A0A1G6SNX5_9ACTN</name>
<dbReference type="EMBL" id="LT629688">
    <property type="protein sequence ID" value="SDD18508.1"/>
    <property type="molecule type" value="Genomic_DNA"/>
</dbReference>
<evidence type="ECO:0000256" key="7">
    <source>
        <dbReference type="HAMAP-Rule" id="MF_00631"/>
    </source>
</evidence>
<evidence type="ECO:0000256" key="2">
    <source>
        <dbReference type="ARBA" id="ARBA00022618"/>
    </source>
</evidence>
<keyword evidence="6 7" id="KW-0131">Cell cycle</keyword>
<evidence type="ECO:0000256" key="6">
    <source>
        <dbReference type="ARBA" id="ARBA00023306"/>
    </source>
</evidence>
<proteinExistence type="inferred from homology"/>
<feature type="transmembrane region" description="Helical" evidence="7">
    <location>
        <begin position="32"/>
        <end position="50"/>
    </location>
</feature>
<dbReference type="HAMAP" id="MF_00631">
    <property type="entry name" value="CrgA"/>
    <property type="match status" value="1"/>
</dbReference>
<dbReference type="Pfam" id="PF06781">
    <property type="entry name" value="CrgA"/>
    <property type="match status" value="1"/>
</dbReference>
<evidence type="ECO:0000256" key="1">
    <source>
        <dbReference type="ARBA" id="ARBA00022475"/>
    </source>
</evidence>
<feature type="region of interest" description="Disordered" evidence="8">
    <location>
        <begin position="1"/>
        <end position="28"/>
    </location>
</feature>
<evidence type="ECO:0000256" key="3">
    <source>
        <dbReference type="ARBA" id="ARBA00022692"/>
    </source>
</evidence>
<evidence type="ECO:0000256" key="4">
    <source>
        <dbReference type="ARBA" id="ARBA00022989"/>
    </source>
</evidence>
<keyword evidence="1 7" id="KW-1003">Cell membrane</keyword>
<comment type="similarity">
    <text evidence="7">Belongs to the CrgA family.</text>
</comment>
<evidence type="ECO:0000256" key="5">
    <source>
        <dbReference type="ARBA" id="ARBA00023136"/>
    </source>
</evidence>
<keyword evidence="4 7" id="KW-1133">Transmembrane helix</keyword>
<evidence type="ECO:0000313" key="10">
    <source>
        <dbReference type="Proteomes" id="UP000198546"/>
    </source>
</evidence>
<dbReference type="OrthoDB" id="5189646at2"/>
<keyword evidence="5 7" id="KW-0472">Membrane</keyword>
<dbReference type="STRING" id="675864.SAMN04489747_0382"/>
<protein>
    <recommendedName>
        <fullName evidence="7">Cell division protein CrgA</fullName>
    </recommendedName>
</protein>
<organism evidence="9 10">
    <name type="scientific">Auraticoccus monumenti</name>
    <dbReference type="NCBI Taxonomy" id="675864"/>
    <lineage>
        <taxon>Bacteria</taxon>
        <taxon>Bacillati</taxon>
        <taxon>Actinomycetota</taxon>
        <taxon>Actinomycetes</taxon>
        <taxon>Propionibacteriales</taxon>
        <taxon>Propionibacteriaceae</taxon>
        <taxon>Auraticoccus</taxon>
    </lineage>
</organism>
<keyword evidence="3 7" id="KW-0812">Transmembrane</keyword>
<dbReference type="GO" id="GO:0005886">
    <property type="term" value="C:plasma membrane"/>
    <property type="evidence" value="ECO:0007669"/>
    <property type="project" value="UniProtKB-SubCell"/>
</dbReference>
<keyword evidence="10" id="KW-1185">Reference proteome</keyword>
<dbReference type="Proteomes" id="UP000198546">
    <property type="component" value="Chromosome i"/>
</dbReference>
<feature type="compositionally biased region" description="Basic residues" evidence="8">
    <location>
        <begin position="7"/>
        <end position="17"/>
    </location>
</feature>
<dbReference type="AlphaFoldDB" id="A0A1G6SNX5"/>
<keyword evidence="2 7" id="KW-0132">Cell division</keyword>
<comment type="subcellular location">
    <subcellularLocation>
        <location evidence="7">Cell membrane</location>
        <topology evidence="7">Multi-pass membrane protein</topology>
    </subcellularLocation>
</comment>
<evidence type="ECO:0000313" key="9">
    <source>
        <dbReference type="EMBL" id="SDD18508.1"/>
    </source>
</evidence>
<sequence length="90" mass="9966">MPESKVRKSVTNRRRRERGSAAALKSPTSRRWVPPVFITVGLLGVAWLVTYYISSTTGSTVPLLTDLGDWNILIGMGLMASSFVIATLWR</sequence>
<comment type="function">
    <text evidence="7">Involved in cell division.</text>
</comment>
<reference evidence="9 10" key="1">
    <citation type="submission" date="2016-10" db="EMBL/GenBank/DDBJ databases">
        <authorList>
            <person name="de Groot N.N."/>
        </authorList>
    </citation>
    <scope>NUCLEOTIDE SEQUENCE [LARGE SCALE GENOMIC DNA]</scope>
    <source>
        <strain evidence="9 10">MON 2.2</strain>
    </source>
</reference>